<dbReference type="InterPro" id="IPR052155">
    <property type="entry name" value="Biofilm_reg_signaling"/>
</dbReference>
<dbReference type="CDD" id="cd01948">
    <property type="entry name" value="EAL"/>
    <property type="match status" value="1"/>
</dbReference>
<keyword evidence="1" id="KW-1133">Transmembrane helix</keyword>
<reference evidence="4" key="1">
    <citation type="journal article" date="2014" name="Int. J. Syst. Evol. Microbiol.">
        <title>Complete genome of a new Firmicutes species belonging to the dominant human colonic microbiota ('Ruminococcus bicirculans') reveals two chromosomes and a selective capacity to utilize plant glucans.</title>
        <authorList>
            <consortium name="NISC Comparative Sequencing Program"/>
            <person name="Wegmann U."/>
            <person name="Louis P."/>
            <person name="Goesmann A."/>
            <person name="Henrissat B."/>
            <person name="Duncan S.H."/>
            <person name="Flint H.J."/>
        </authorList>
    </citation>
    <scope>NUCLEOTIDE SEQUENCE</scope>
    <source>
        <strain evidence="4">NBRC 107169</strain>
    </source>
</reference>
<dbReference type="EMBL" id="BSNI01000002">
    <property type="protein sequence ID" value="GLQ16512.1"/>
    <property type="molecule type" value="Genomic_DNA"/>
</dbReference>
<organism evidence="4 5">
    <name type="scientific">Maritalea porphyrae</name>
    <dbReference type="NCBI Taxonomy" id="880732"/>
    <lineage>
        <taxon>Bacteria</taxon>
        <taxon>Pseudomonadati</taxon>
        <taxon>Pseudomonadota</taxon>
        <taxon>Alphaproteobacteria</taxon>
        <taxon>Hyphomicrobiales</taxon>
        <taxon>Devosiaceae</taxon>
        <taxon>Maritalea</taxon>
    </lineage>
</organism>
<dbReference type="SMART" id="SM00267">
    <property type="entry name" value="GGDEF"/>
    <property type="match status" value="1"/>
</dbReference>
<dbReference type="Pfam" id="PF00563">
    <property type="entry name" value="EAL"/>
    <property type="match status" value="1"/>
</dbReference>
<gene>
    <name evidence="4" type="ORF">GCM10007879_07610</name>
</gene>
<keyword evidence="1" id="KW-0472">Membrane</keyword>
<dbReference type="SUPFAM" id="SSF141868">
    <property type="entry name" value="EAL domain-like"/>
    <property type="match status" value="1"/>
</dbReference>
<evidence type="ECO:0008006" key="6">
    <source>
        <dbReference type="Google" id="ProtNLM"/>
    </source>
</evidence>
<keyword evidence="5" id="KW-1185">Reference proteome</keyword>
<dbReference type="InterPro" id="IPR001633">
    <property type="entry name" value="EAL_dom"/>
</dbReference>
<sequence>MASFLAVLAFKTVGVHYAGVWYQLGVTLVVASFVAPIFLYPTYRTSANLQKANAIIAEQATTDHLTGLPNMLALSSELAQLLAQGDRHQPFAVHFLDIDRFKQVNDSLGHDVGNELIAATGQRIQEWVGDAGFVARFGGDEFVVIQYHTSNEMAATQFGRELRVHLAKRYNLSDHEVNVTTSIGTALSPLHGEGQDQLLKAADLALYKAKETGHSSCVFEPRFASEASNRRRIEGILRDTIAHGTLKPRYHSIVHAQNPLQIAGFEALCRIELPDGEVLNPEQFIPVAESTGLILDIGAYMLQQACFECANWHPDLFVSVNVSPVQLIRSDFLTTVQEALNDSGLPPYRLELEITESVLINDVEHIRTTLERVRALGVQIALDDFGAGYCGLHYLRQIEIDKIKIDKSIIDDAETVEISRNILNGVSLIAKQMDITLVAEGVDDISKAEFLCQGERVHQFQGYLFSKPVSAADARRMQKILPQQSTPDNVIQLPVRKKDSV</sequence>
<name>A0ABQ5UMY7_9HYPH</name>
<keyword evidence="1" id="KW-0812">Transmembrane</keyword>
<evidence type="ECO:0000256" key="1">
    <source>
        <dbReference type="SAM" id="Phobius"/>
    </source>
</evidence>
<dbReference type="InterPro" id="IPR000160">
    <property type="entry name" value="GGDEF_dom"/>
</dbReference>
<dbReference type="NCBIfam" id="TIGR00254">
    <property type="entry name" value="GGDEF"/>
    <property type="match status" value="1"/>
</dbReference>
<feature type="transmembrane region" description="Helical" evidence="1">
    <location>
        <begin position="24"/>
        <end position="43"/>
    </location>
</feature>
<comment type="caution">
    <text evidence="4">The sequence shown here is derived from an EMBL/GenBank/DDBJ whole genome shotgun (WGS) entry which is preliminary data.</text>
</comment>
<reference evidence="4" key="2">
    <citation type="submission" date="2023-01" db="EMBL/GenBank/DDBJ databases">
        <title>Draft genome sequence of Maritalea porphyrae strain NBRC 107169.</title>
        <authorList>
            <person name="Sun Q."/>
            <person name="Mori K."/>
        </authorList>
    </citation>
    <scope>NUCLEOTIDE SEQUENCE</scope>
    <source>
        <strain evidence="4">NBRC 107169</strain>
    </source>
</reference>
<dbReference type="SUPFAM" id="SSF55073">
    <property type="entry name" value="Nucleotide cyclase"/>
    <property type="match status" value="1"/>
</dbReference>
<proteinExistence type="predicted"/>
<dbReference type="PANTHER" id="PTHR44757">
    <property type="entry name" value="DIGUANYLATE CYCLASE DGCP"/>
    <property type="match status" value="1"/>
</dbReference>
<dbReference type="CDD" id="cd01949">
    <property type="entry name" value="GGDEF"/>
    <property type="match status" value="1"/>
</dbReference>
<dbReference type="InterPro" id="IPR043128">
    <property type="entry name" value="Rev_trsase/Diguanyl_cyclase"/>
</dbReference>
<dbReference type="InterPro" id="IPR029787">
    <property type="entry name" value="Nucleotide_cyclase"/>
</dbReference>
<dbReference type="SMART" id="SM00052">
    <property type="entry name" value="EAL"/>
    <property type="match status" value="1"/>
</dbReference>
<evidence type="ECO:0000259" key="2">
    <source>
        <dbReference type="PROSITE" id="PS50883"/>
    </source>
</evidence>
<evidence type="ECO:0000259" key="3">
    <source>
        <dbReference type="PROSITE" id="PS50887"/>
    </source>
</evidence>
<protein>
    <recommendedName>
        <fullName evidence="6">Diguanylate cyclase</fullName>
    </recommendedName>
</protein>
<accession>A0ABQ5UMY7</accession>
<feature type="domain" description="EAL" evidence="2">
    <location>
        <begin position="230"/>
        <end position="482"/>
    </location>
</feature>
<dbReference type="RefSeq" id="WP_379863687.1">
    <property type="nucleotide sequence ID" value="NZ_JBHMDU010000002.1"/>
</dbReference>
<evidence type="ECO:0000313" key="4">
    <source>
        <dbReference type="EMBL" id="GLQ16512.1"/>
    </source>
</evidence>
<dbReference type="Pfam" id="PF00990">
    <property type="entry name" value="GGDEF"/>
    <property type="match status" value="1"/>
</dbReference>
<dbReference type="Proteomes" id="UP001161405">
    <property type="component" value="Unassembled WGS sequence"/>
</dbReference>
<dbReference type="Gene3D" id="3.30.70.270">
    <property type="match status" value="1"/>
</dbReference>
<dbReference type="InterPro" id="IPR035919">
    <property type="entry name" value="EAL_sf"/>
</dbReference>
<dbReference type="Gene3D" id="3.20.20.450">
    <property type="entry name" value="EAL domain"/>
    <property type="match status" value="1"/>
</dbReference>
<evidence type="ECO:0000313" key="5">
    <source>
        <dbReference type="Proteomes" id="UP001161405"/>
    </source>
</evidence>
<dbReference type="PROSITE" id="PS50887">
    <property type="entry name" value="GGDEF"/>
    <property type="match status" value="1"/>
</dbReference>
<dbReference type="PANTHER" id="PTHR44757:SF2">
    <property type="entry name" value="BIOFILM ARCHITECTURE MAINTENANCE PROTEIN MBAA"/>
    <property type="match status" value="1"/>
</dbReference>
<dbReference type="PROSITE" id="PS50883">
    <property type="entry name" value="EAL"/>
    <property type="match status" value="1"/>
</dbReference>
<feature type="domain" description="GGDEF" evidence="3">
    <location>
        <begin position="89"/>
        <end position="222"/>
    </location>
</feature>